<dbReference type="RefSeq" id="XP_060414479.1">
    <property type="nucleotide sequence ID" value="XM_060551375.1"/>
</dbReference>
<dbReference type="Proteomes" id="UP001230504">
    <property type="component" value="Unassembled WGS sequence"/>
</dbReference>
<name>A0AAD8Q0J9_9PEZI</name>
<comment type="caution">
    <text evidence="1">The sequence shown here is derived from an EMBL/GenBank/DDBJ whole genome shotgun (WGS) entry which is preliminary data.</text>
</comment>
<evidence type="ECO:0000313" key="1">
    <source>
        <dbReference type="EMBL" id="KAK1593155.1"/>
    </source>
</evidence>
<sequence>MISAFPGFFFPLFFFSFFSFSFFFMTNLAVAHHGKGALLHCGLWKGKHLMSDFECGISHDTYTRSQRGVGNIRGDDSEPQTGHPGGSSLTSSFFFFSFIMYEYHLGGRIVLPKLLWFYS</sequence>
<organism evidence="1 2">
    <name type="scientific">Colletotrichum navitas</name>
    <dbReference type="NCBI Taxonomy" id="681940"/>
    <lineage>
        <taxon>Eukaryota</taxon>
        <taxon>Fungi</taxon>
        <taxon>Dikarya</taxon>
        <taxon>Ascomycota</taxon>
        <taxon>Pezizomycotina</taxon>
        <taxon>Sordariomycetes</taxon>
        <taxon>Hypocreomycetidae</taxon>
        <taxon>Glomerellales</taxon>
        <taxon>Glomerellaceae</taxon>
        <taxon>Colletotrichum</taxon>
        <taxon>Colletotrichum graminicola species complex</taxon>
    </lineage>
</organism>
<protein>
    <submittedName>
        <fullName evidence="1">Uncharacterized protein</fullName>
    </submittedName>
</protein>
<dbReference type="EMBL" id="JAHLJV010000027">
    <property type="protein sequence ID" value="KAK1593155.1"/>
    <property type="molecule type" value="Genomic_DNA"/>
</dbReference>
<proteinExistence type="predicted"/>
<dbReference type="GeneID" id="85435615"/>
<reference evidence="1" key="1">
    <citation type="submission" date="2021-06" db="EMBL/GenBank/DDBJ databases">
        <title>Comparative genomics, transcriptomics and evolutionary studies reveal genomic signatures of adaptation to plant cell wall in hemibiotrophic fungi.</title>
        <authorList>
            <consortium name="DOE Joint Genome Institute"/>
            <person name="Baroncelli R."/>
            <person name="Diaz J.F."/>
            <person name="Benocci T."/>
            <person name="Peng M."/>
            <person name="Battaglia E."/>
            <person name="Haridas S."/>
            <person name="Andreopoulos W."/>
            <person name="Labutti K."/>
            <person name="Pangilinan J."/>
            <person name="Floch G.L."/>
            <person name="Makela M.R."/>
            <person name="Henrissat B."/>
            <person name="Grigoriev I.V."/>
            <person name="Crouch J.A."/>
            <person name="De Vries R.P."/>
            <person name="Sukno S.A."/>
            <person name="Thon M.R."/>
        </authorList>
    </citation>
    <scope>NUCLEOTIDE SEQUENCE</scope>
    <source>
        <strain evidence="1">CBS 125086</strain>
    </source>
</reference>
<keyword evidence="2" id="KW-1185">Reference proteome</keyword>
<gene>
    <name evidence="1" type="ORF">LY79DRAFT_189139</name>
</gene>
<accession>A0AAD8Q0J9</accession>
<evidence type="ECO:0000313" key="2">
    <source>
        <dbReference type="Proteomes" id="UP001230504"/>
    </source>
</evidence>
<dbReference type="AlphaFoldDB" id="A0AAD8Q0J9"/>